<dbReference type="AlphaFoldDB" id="A0A6J5TF57"/>
<gene>
    <name evidence="1" type="ORF">CURHAP_LOCUS1090</name>
</gene>
<organism evidence="1 2">
    <name type="scientific">Prunus armeniaca</name>
    <name type="common">Apricot</name>
    <name type="synonym">Armeniaca vulgaris</name>
    <dbReference type="NCBI Taxonomy" id="36596"/>
    <lineage>
        <taxon>Eukaryota</taxon>
        <taxon>Viridiplantae</taxon>
        <taxon>Streptophyta</taxon>
        <taxon>Embryophyta</taxon>
        <taxon>Tracheophyta</taxon>
        <taxon>Spermatophyta</taxon>
        <taxon>Magnoliopsida</taxon>
        <taxon>eudicotyledons</taxon>
        <taxon>Gunneridae</taxon>
        <taxon>Pentapetalae</taxon>
        <taxon>rosids</taxon>
        <taxon>fabids</taxon>
        <taxon>Rosales</taxon>
        <taxon>Rosaceae</taxon>
        <taxon>Amygdaloideae</taxon>
        <taxon>Amygdaleae</taxon>
        <taxon>Prunus</taxon>
    </lineage>
</organism>
<evidence type="ECO:0000313" key="2">
    <source>
        <dbReference type="Proteomes" id="UP000507222"/>
    </source>
</evidence>
<proteinExistence type="predicted"/>
<protein>
    <submittedName>
        <fullName evidence="1">Uncharacterized protein</fullName>
    </submittedName>
</protein>
<dbReference type="Proteomes" id="UP000507222">
    <property type="component" value="Unassembled WGS sequence"/>
</dbReference>
<accession>A0A6J5TF57</accession>
<name>A0A6J5TF57_PRUAR</name>
<reference evidence="1 2" key="1">
    <citation type="submission" date="2020-05" db="EMBL/GenBank/DDBJ databases">
        <authorList>
            <person name="Campoy J."/>
            <person name="Schneeberger K."/>
            <person name="Spophaly S."/>
        </authorList>
    </citation>
    <scope>NUCLEOTIDE SEQUENCE [LARGE SCALE GENOMIC DNA]</scope>
    <source>
        <strain evidence="1">PruArmRojPasFocal</strain>
    </source>
</reference>
<sequence length="60" mass="7177">MDRGAELVSMERWRWALMKRRSWMKAYQAFETHRDRIKSLCGSRKRMSKISSVGRIDMVG</sequence>
<dbReference type="EMBL" id="CAEKDK010000001">
    <property type="protein sequence ID" value="CAB4262062.1"/>
    <property type="molecule type" value="Genomic_DNA"/>
</dbReference>
<evidence type="ECO:0000313" key="1">
    <source>
        <dbReference type="EMBL" id="CAB4262062.1"/>
    </source>
</evidence>